<keyword evidence="5 6" id="KW-0472">Membrane</keyword>
<dbReference type="AlphaFoldDB" id="E4RK64"/>
<evidence type="ECO:0000313" key="7">
    <source>
        <dbReference type="EMBL" id="ADQ14616.1"/>
    </source>
</evidence>
<dbReference type="HOGENOM" id="CLU_035307_0_1_9"/>
<accession>E4RK64</accession>
<feature type="transmembrane region" description="Helical" evidence="6">
    <location>
        <begin position="416"/>
        <end position="435"/>
    </location>
</feature>
<comment type="subcellular location">
    <subcellularLocation>
        <location evidence="1">Cell membrane</location>
        <topology evidence="1">Multi-pass membrane protein</topology>
    </subcellularLocation>
</comment>
<dbReference type="PANTHER" id="PTHR43652:SF2">
    <property type="entry name" value="BASIC AMINO ACID ANTIPORTER YFCC-RELATED"/>
    <property type="match status" value="1"/>
</dbReference>
<dbReference type="InterPro" id="IPR018385">
    <property type="entry name" value="C4_dicarb_anaerob_car-like"/>
</dbReference>
<evidence type="ECO:0000256" key="1">
    <source>
        <dbReference type="ARBA" id="ARBA00004651"/>
    </source>
</evidence>
<dbReference type="InterPro" id="IPR051679">
    <property type="entry name" value="DASS-Related_Transporters"/>
</dbReference>
<keyword evidence="2" id="KW-1003">Cell membrane</keyword>
<dbReference type="eggNOG" id="COG1288">
    <property type="taxonomic scope" value="Bacteria"/>
</dbReference>
<evidence type="ECO:0000256" key="3">
    <source>
        <dbReference type="ARBA" id="ARBA00022692"/>
    </source>
</evidence>
<evidence type="ECO:0000256" key="2">
    <source>
        <dbReference type="ARBA" id="ARBA00022475"/>
    </source>
</evidence>
<feature type="transmembrane region" description="Helical" evidence="6">
    <location>
        <begin position="80"/>
        <end position="99"/>
    </location>
</feature>
<feature type="transmembrane region" description="Helical" evidence="6">
    <location>
        <begin position="14"/>
        <end position="35"/>
    </location>
</feature>
<reference evidence="7 8" key="2">
    <citation type="journal article" date="2011" name="J. Bacteriol.">
        <title>Complete Genome Sequence of the Haloalkaliphilic, Hydrogen Producing Halanaerobium hydrogenoformans.</title>
        <authorList>
            <person name="Brown S.D."/>
            <person name="Begemann M.B."/>
            <person name="Mormile M.R."/>
            <person name="Wall J.D."/>
            <person name="Han C.S."/>
            <person name="Goodwin L.A."/>
            <person name="Pitluck S."/>
            <person name="Land M.L."/>
            <person name="Hauser L.J."/>
            <person name="Elias D.A."/>
        </authorList>
    </citation>
    <scope>NUCLEOTIDE SEQUENCE [LARGE SCALE GENOMIC DNA]</scope>
    <source>
        <strain evidence="8">sapolanicus</strain>
    </source>
</reference>
<organism evidence="7 8">
    <name type="scientific">Halanaerobium hydrogeniformans</name>
    <name type="common">Halanaerobium sp. (strain sapolanicus)</name>
    <dbReference type="NCBI Taxonomy" id="656519"/>
    <lineage>
        <taxon>Bacteria</taxon>
        <taxon>Bacillati</taxon>
        <taxon>Bacillota</taxon>
        <taxon>Clostridia</taxon>
        <taxon>Halanaerobiales</taxon>
        <taxon>Halanaerobiaceae</taxon>
        <taxon>Halanaerobium</taxon>
    </lineage>
</organism>
<dbReference type="KEGG" id="has:Halsa_1185"/>
<protein>
    <submittedName>
        <fullName evidence="7">C4-dicarboxylate anaerobic carrier-like protein</fullName>
    </submittedName>
</protein>
<feature type="transmembrane region" description="Helical" evidence="6">
    <location>
        <begin position="287"/>
        <end position="306"/>
    </location>
</feature>
<dbReference type="OrthoDB" id="255482at2"/>
<evidence type="ECO:0000256" key="6">
    <source>
        <dbReference type="SAM" id="Phobius"/>
    </source>
</evidence>
<dbReference type="STRING" id="656519.Halsa_1185"/>
<keyword evidence="4 6" id="KW-1133">Transmembrane helix</keyword>
<evidence type="ECO:0000256" key="4">
    <source>
        <dbReference type="ARBA" id="ARBA00022989"/>
    </source>
</evidence>
<reference evidence="7 8" key="1">
    <citation type="submission" date="2010-11" db="EMBL/GenBank/DDBJ databases">
        <title>Complete sequence of Halanaerobium sp. sapolanicus.</title>
        <authorList>
            <consortium name="US DOE Joint Genome Institute"/>
            <person name="Lucas S."/>
            <person name="Copeland A."/>
            <person name="Lapidus A."/>
            <person name="Cheng J.-F."/>
            <person name="Bruce D."/>
            <person name="Goodwin L."/>
            <person name="Pitluck S."/>
            <person name="Davenport K."/>
            <person name="Detter J.C."/>
            <person name="Han C."/>
            <person name="Tapia R."/>
            <person name="Land M."/>
            <person name="Hauser L."/>
            <person name="Jeffries C."/>
            <person name="Kyrpides N."/>
            <person name="Ivanova N."/>
            <person name="Mikhailova N."/>
            <person name="Begemann M.B."/>
            <person name="Mormile M.R."/>
            <person name="Wall J.D."/>
            <person name="Elias D.A."/>
            <person name="Woyke T."/>
        </authorList>
    </citation>
    <scope>NUCLEOTIDE SEQUENCE [LARGE SCALE GENOMIC DNA]</scope>
    <source>
        <strain evidence="8">sapolanicus</strain>
    </source>
</reference>
<evidence type="ECO:0000313" key="8">
    <source>
        <dbReference type="Proteomes" id="UP000007434"/>
    </source>
</evidence>
<feature type="transmembrane region" description="Helical" evidence="6">
    <location>
        <begin position="260"/>
        <end position="281"/>
    </location>
</feature>
<feature type="transmembrane region" description="Helical" evidence="6">
    <location>
        <begin position="204"/>
        <end position="222"/>
    </location>
</feature>
<dbReference type="RefSeq" id="WP_013405698.1">
    <property type="nucleotide sequence ID" value="NC_014654.1"/>
</dbReference>
<dbReference type="EMBL" id="CP002304">
    <property type="protein sequence ID" value="ADQ14616.1"/>
    <property type="molecule type" value="Genomic_DNA"/>
</dbReference>
<feature type="transmembrane region" description="Helical" evidence="6">
    <location>
        <begin position="355"/>
        <end position="375"/>
    </location>
</feature>
<sequence>MSSEKKRVGFAEKFPHVLVLLFVIIILAALSTYIVTPGSYERVIVEGREVIDPGSYQVVERTPVGIFGILKAIPEGLNEVGFIIFFIFIVGGSFGIISKTGAVDAGIASLTRLLEGREKIIIPAIMGVFALGGSTLGMAEETLVFIPAMVPLAIALGFDSITGVAVVLIGAGAGFAGAFMNPFTIGIAQGIAELPIFSGMGFRIGVWFVITGIAVAFVYRYAAKIKENPELSPMYEEDRQRNLSVDISEFEKLEKHHKNVLAVVIIGFLMLIWGVTQYGWYITEISALFLGIGIAAGLIGKLGVNGTAESFVEGAKDLTMAAIIVGVARAILVVLNDGNIIDTILFSVSNAIEGLPSYFSALGMYFFQSLLNIIVPSGSGQAALTMPIMSPLSDLVGVSRQTAVLAYQLGDGFTNIWSPTSGYFMAGLGLAGVGWEKWAKWFMPLLLIWFAAGGVLVTIAHLIQYGPF</sequence>
<gene>
    <name evidence="7" type="ordered locus">Halsa_1185</name>
</gene>
<dbReference type="Proteomes" id="UP000007434">
    <property type="component" value="Chromosome"/>
</dbReference>
<dbReference type="Pfam" id="PF03606">
    <property type="entry name" value="DcuC"/>
    <property type="match status" value="1"/>
</dbReference>
<dbReference type="GO" id="GO:0005886">
    <property type="term" value="C:plasma membrane"/>
    <property type="evidence" value="ECO:0007669"/>
    <property type="project" value="UniProtKB-SubCell"/>
</dbReference>
<proteinExistence type="predicted"/>
<name>E4RK64_HALHG</name>
<keyword evidence="8" id="KW-1185">Reference proteome</keyword>
<evidence type="ECO:0000256" key="5">
    <source>
        <dbReference type="ARBA" id="ARBA00023136"/>
    </source>
</evidence>
<keyword evidence="3 6" id="KW-0812">Transmembrane</keyword>
<feature type="transmembrane region" description="Helical" evidence="6">
    <location>
        <begin position="120"/>
        <end position="139"/>
    </location>
</feature>
<feature type="transmembrane region" description="Helical" evidence="6">
    <location>
        <begin position="441"/>
        <end position="463"/>
    </location>
</feature>
<feature type="transmembrane region" description="Helical" evidence="6">
    <location>
        <begin position="318"/>
        <end position="335"/>
    </location>
</feature>
<dbReference type="PANTHER" id="PTHR43652">
    <property type="entry name" value="BASIC AMINO ACID ANTIPORTER YFCC-RELATED"/>
    <property type="match status" value="1"/>
</dbReference>